<keyword evidence="3 6" id="KW-0812">Transmembrane</keyword>
<dbReference type="RefSeq" id="WP_380802208.1">
    <property type="nucleotide sequence ID" value="NZ_JBHUIV010000016.1"/>
</dbReference>
<evidence type="ECO:0000256" key="5">
    <source>
        <dbReference type="ARBA" id="ARBA00023136"/>
    </source>
</evidence>
<feature type="domain" description="EamA" evidence="7">
    <location>
        <begin position="9"/>
        <end position="137"/>
    </location>
</feature>
<dbReference type="SUPFAM" id="SSF103481">
    <property type="entry name" value="Multidrug resistance efflux transporter EmrE"/>
    <property type="match status" value="2"/>
</dbReference>
<evidence type="ECO:0000256" key="1">
    <source>
        <dbReference type="ARBA" id="ARBA00004141"/>
    </source>
</evidence>
<gene>
    <name evidence="8" type="ORF">ACFSKV_10325</name>
</gene>
<comment type="similarity">
    <text evidence="2">Belongs to the EamA transporter family.</text>
</comment>
<feature type="transmembrane region" description="Helical" evidence="6">
    <location>
        <begin position="221"/>
        <end position="239"/>
    </location>
</feature>
<feature type="transmembrane region" description="Helical" evidence="6">
    <location>
        <begin position="153"/>
        <end position="170"/>
    </location>
</feature>
<feature type="domain" description="EamA" evidence="7">
    <location>
        <begin position="153"/>
        <end position="289"/>
    </location>
</feature>
<dbReference type="EMBL" id="JBHUIV010000016">
    <property type="protein sequence ID" value="MFD2201965.1"/>
    <property type="molecule type" value="Genomic_DNA"/>
</dbReference>
<dbReference type="InterPro" id="IPR000620">
    <property type="entry name" value="EamA_dom"/>
</dbReference>
<protein>
    <submittedName>
        <fullName evidence="8">EamA family transporter</fullName>
    </submittedName>
</protein>
<evidence type="ECO:0000313" key="8">
    <source>
        <dbReference type="EMBL" id="MFD2201965.1"/>
    </source>
</evidence>
<feature type="transmembrane region" description="Helical" evidence="6">
    <location>
        <begin position="94"/>
        <end position="114"/>
    </location>
</feature>
<comment type="subcellular location">
    <subcellularLocation>
        <location evidence="1">Membrane</location>
        <topology evidence="1">Multi-pass membrane protein</topology>
    </subcellularLocation>
</comment>
<feature type="transmembrane region" description="Helical" evidence="6">
    <location>
        <begin position="245"/>
        <end position="263"/>
    </location>
</feature>
<dbReference type="InterPro" id="IPR037185">
    <property type="entry name" value="EmrE-like"/>
</dbReference>
<feature type="transmembrane region" description="Helical" evidence="6">
    <location>
        <begin position="36"/>
        <end position="54"/>
    </location>
</feature>
<evidence type="ECO:0000259" key="7">
    <source>
        <dbReference type="Pfam" id="PF00892"/>
    </source>
</evidence>
<evidence type="ECO:0000256" key="6">
    <source>
        <dbReference type="SAM" id="Phobius"/>
    </source>
</evidence>
<evidence type="ECO:0000313" key="9">
    <source>
        <dbReference type="Proteomes" id="UP001597414"/>
    </source>
</evidence>
<sequence length="292" mass="32271">MGAGSLLIIAILARIFSNPLSNVIQKQLTIRQHPFFVNFISYSVLALISIFLIYDFPMLDLPSGFWFYSILGGICGAFGNGFLVKALELGQLSVLGPINAYKSVVGIIIAFFLLGEIPNAFGFLGVTLIIVGSYIVLNNEGGGSSLKIFREEAILYRLLALILTGTQAVFDKQVILHSNLTLAFASWCFFGALFSLPILFLFKVKFRNEFRKIDLSSLIKYFLLSVSVAIMVISTNYTFSQMQVGPALALFQVSILISVFFGYRFFQETHLLKKIIGSLIMIAGSVLIILLN</sequence>
<evidence type="ECO:0000256" key="2">
    <source>
        <dbReference type="ARBA" id="ARBA00007362"/>
    </source>
</evidence>
<dbReference type="InterPro" id="IPR050638">
    <property type="entry name" value="AA-Vitamin_Transporters"/>
</dbReference>
<dbReference type="Proteomes" id="UP001597414">
    <property type="component" value="Unassembled WGS sequence"/>
</dbReference>
<feature type="transmembrane region" description="Helical" evidence="6">
    <location>
        <begin position="120"/>
        <end position="137"/>
    </location>
</feature>
<organism evidence="8 9">
    <name type="scientific">Shivajiella indica</name>
    <dbReference type="NCBI Taxonomy" id="872115"/>
    <lineage>
        <taxon>Bacteria</taxon>
        <taxon>Pseudomonadati</taxon>
        <taxon>Bacteroidota</taxon>
        <taxon>Cytophagia</taxon>
        <taxon>Cytophagales</taxon>
        <taxon>Cyclobacteriaceae</taxon>
        <taxon>Shivajiella</taxon>
    </lineage>
</organism>
<keyword evidence="4 6" id="KW-1133">Transmembrane helix</keyword>
<name>A0ABW5BBV0_9BACT</name>
<reference evidence="9" key="1">
    <citation type="journal article" date="2019" name="Int. J. Syst. Evol. Microbiol.">
        <title>The Global Catalogue of Microorganisms (GCM) 10K type strain sequencing project: providing services to taxonomists for standard genome sequencing and annotation.</title>
        <authorList>
            <consortium name="The Broad Institute Genomics Platform"/>
            <consortium name="The Broad Institute Genome Sequencing Center for Infectious Disease"/>
            <person name="Wu L."/>
            <person name="Ma J."/>
        </authorList>
    </citation>
    <scope>NUCLEOTIDE SEQUENCE [LARGE SCALE GENOMIC DNA]</scope>
    <source>
        <strain evidence="9">KCTC 19812</strain>
    </source>
</reference>
<evidence type="ECO:0000256" key="4">
    <source>
        <dbReference type="ARBA" id="ARBA00022989"/>
    </source>
</evidence>
<dbReference type="PANTHER" id="PTHR32322:SF2">
    <property type="entry name" value="EAMA DOMAIN-CONTAINING PROTEIN"/>
    <property type="match status" value="1"/>
</dbReference>
<feature type="transmembrane region" description="Helical" evidence="6">
    <location>
        <begin position="182"/>
        <end position="201"/>
    </location>
</feature>
<evidence type="ECO:0000256" key="3">
    <source>
        <dbReference type="ARBA" id="ARBA00022692"/>
    </source>
</evidence>
<feature type="transmembrane region" description="Helical" evidence="6">
    <location>
        <begin position="275"/>
        <end position="291"/>
    </location>
</feature>
<feature type="transmembrane region" description="Helical" evidence="6">
    <location>
        <begin position="66"/>
        <end position="87"/>
    </location>
</feature>
<keyword evidence="9" id="KW-1185">Reference proteome</keyword>
<proteinExistence type="inferred from homology"/>
<accession>A0ABW5BBV0</accession>
<comment type="caution">
    <text evidence="8">The sequence shown here is derived from an EMBL/GenBank/DDBJ whole genome shotgun (WGS) entry which is preliminary data.</text>
</comment>
<keyword evidence="5 6" id="KW-0472">Membrane</keyword>
<dbReference type="PANTHER" id="PTHR32322">
    <property type="entry name" value="INNER MEMBRANE TRANSPORTER"/>
    <property type="match status" value="1"/>
</dbReference>
<dbReference type="Pfam" id="PF00892">
    <property type="entry name" value="EamA"/>
    <property type="match status" value="2"/>
</dbReference>